<evidence type="ECO:0000259" key="1">
    <source>
        <dbReference type="Pfam" id="PF00561"/>
    </source>
</evidence>
<dbReference type="EMBL" id="BIFS01000001">
    <property type="protein sequence ID" value="GCE21597.1"/>
    <property type="molecule type" value="Genomic_DNA"/>
</dbReference>
<evidence type="ECO:0000313" key="2">
    <source>
        <dbReference type="EMBL" id="GCE21597.1"/>
    </source>
</evidence>
<dbReference type="PANTHER" id="PTHR46438">
    <property type="entry name" value="ALPHA/BETA-HYDROLASES SUPERFAMILY PROTEIN"/>
    <property type="match status" value="1"/>
</dbReference>
<feature type="domain" description="AB hydrolase-1" evidence="1">
    <location>
        <begin position="54"/>
        <end position="277"/>
    </location>
</feature>
<dbReference type="Pfam" id="PF00561">
    <property type="entry name" value="Abhydrolase_1"/>
    <property type="match status" value="1"/>
</dbReference>
<keyword evidence="3" id="KW-1185">Reference proteome</keyword>
<dbReference type="Proteomes" id="UP000287188">
    <property type="component" value="Unassembled WGS sequence"/>
</dbReference>
<dbReference type="PRINTS" id="PR00111">
    <property type="entry name" value="ABHYDROLASE"/>
</dbReference>
<evidence type="ECO:0000313" key="3">
    <source>
        <dbReference type="Proteomes" id="UP000287188"/>
    </source>
</evidence>
<dbReference type="PANTHER" id="PTHR46438:SF2">
    <property type="entry name" value="ALPHA_BETA-HYDROLASES SUPERFAMILY PROTEIN"/>
    <property type="match status" value="1"/>
</dbReference>
<dbReference type="InterPro" id="IPR029058">
    <property type="entry name" value="AB_hydrolase_fold"/>
</dbReference>
<reference evidence="3" key="1">
    <citation type="submission" date="2018-12" db="EMBL/GenBank/DDBJ databases">
        <title>Tengunoibacter tsumagoiensis gen. nov., sp. nov., Dictyobacter kobayashii sp. nov., D. alpinus sp. nov., and D. joshuensis sp. nov. and description of Dictyobacteraceae fam. nov. within the order Ktedonobacterales isolated from Tengu-no-mugimeshi.</title>
        <authorList>
            <person name="Wang C.M."/>
            <person name="Zheng Y."/>
            <person name="Sakai Y."/>
            <person name="Toyoda A."/>
            <person name="Minakuchi Y."/>
            <person name="Abe K."/>
            <person name="Yokota A."/>
            <person name="Yabe S."/>
        </authorList>
    </citation>
    <scope>NUCLEOTIDE SEQUENCE [LARGE SCALE GENOMIC DNA]</scope>
    <source>
        <strain evidence="3">Uno11</strain>
    </source>
</reference>
<dbReference type="SUPFAM" id="SSF53474">
    <property type="entry name" value="alpha/beta-Hydrolases"/>
    <property type="match status" value="1"/>
</dbReference>
<proteinExistence type="predicted"/>
<gene>
    <name evidence="2" type="ORF">KDK_53970</name>
</gene>
<dbReference type="InterPro" id="IPR000073">
    <property type="entry name" value="AB_hydrolase_1"/>
</dbReference>
<organism evidence="2 3">
    <name type="scientific">Dictyobacter kobayashii</name>
    <dbReference type="NCBI Taxonomy" id="2014872"/>
    <lineage>
        <taxon>Bacteria</taxon>
        <taxon>Bacillati</taxon>
        <taxon>Chloroflexota</taxon>
        <taxon>Ktedonobacteria</taxon>
        <taxon>Ktedonobacterales</taxon>
        <taxon>Dictyobacteraceae</taxon>
        <taxon>Dictyobacter</taxon>
    </lineage>
</organism>
<protein>
    <recommendedName>
        <fullName evidence="1">AB hydrolase-1 domain-containing protein</fullName>
    </recommendedName>
</protein>
<dbReference type="AlphaFoldDB" id="A0A402AR80"/>
<accession>A0A402AR80</accession>
<sequence length="325" mass="36129">MLAGLAALTGLFSALREGKLDDPTVDYTIHGFSRRSLKTPVGKLNYYEAGTGQPLIFLHGIGAGASSWTWSKVAPAFTGQYRVIVPDWVGWGLSEHPRRYLLFPDYVAQLNALLQHIDQPTHIVAQSLAAGFAAACAHATPERVASLILMTPTGGKDDVKFVPGHILSLLARTEPLNLLFYRTLFHRRFILRSWLESEGFYDSKAVSRQIVAGFLYSSRRPNAAYSVLPFLSDALRYDITPYIRNLPVPAIILWGSQERTTGRQTGQRLAALNPNIPLTIIKRARTNFELELPAQTTAHIQTFLHTTPQSLHPLTSSQPLHHTKK</sequence>
<dbReference type="Gene3D" id="3.40.50.1820">
    <property type="entry name" value="alpha/beta hydrolase"/>
    <property type="match status" value="1"/>
</dbReference>
<comment type="caution">
    <text evidence="2">The sequence shown here is derived from an EMBL/GenBank/DDBJ whole genome shotgun (WGS) entry which is preliminary data.</text>
</comment>
<name>A0A402AR80_9CHLR</name>